<feature type="region of interest" description="Disordered" evidence="1">
    <location>
        <begin position="1"/>
        <end position="109"/>
    </location>
</feature>
<name>A0A1X6ZUB6_9RHOB</name>
<reference evidence="2 3" key="1">
    <citation type="submission" date="2017-03" db="EMBL/GenBank/DDBJ databases">
        <authorList>
            <person name="Afonso C.L."/>
            <person name="Miller P.J."/>
            <person name="Scott M.A."/>
            <person name="Spackman E."/>
            <person name="Goraichik I."/>
            <person name="Dimitrov K.M."/>
            <person name="Suarez D.L."/>
            <person name="Swayne D.E."/>
        </authorList>
    </citation>
    <scope>NUCLEOTIDE SEQUENCE [LARGE SCALE GENOMIC DNA]</scope>
    <source>
        <strain evidence="2 3">CECT 8110</strain>
    </source>
</reference>
<sequence>MTDATKTTPTIPTDVQRRQGNVINQTAQQIDPAGRHRVDVNANTESDLNTKQPGHLPEELPPQRPDPVRHHKTVRPAGPNQMDDPPRTWDEVDEENDQTFPASDPPANY</sequence>
<feature type="compositionally biased region" description="Polar residues" evidence="1">
    <location>
        <begin position="18"/>
        <end position="29"/>
    </location>
</feature>
<proteinExistence type="predicted"/>
<accession>A0A1X6ZUB6</accession>
<dbReference type="Proteomes" id="UP000193207">
    <property type="component" value="Unassembled WGS sequence"/>
</dbReference>
<keyword evidence="3" id="KW-1185">Reference proteome</keyword>
<evidence type="ECO:0000313" key="2">
    <source>
        <dbReference type="EMBL" id="SLN59843.1"/>
    </source>
</evidence>
<feature type="compositionally biased region" description="Low complexity" evidence="1">
    <location>
        <begin position="1"/>
        <end position="14"/>
    </location>
</feature>
<protein>
    <submittedName>
        <fullName evidence="2">Uncharacterized protein</fullName>
    </submittedName>
</protein>
<feature type="compositionally biased region" description="Polar residues" evidence="1">
    <location>
        <begin position="41"/>
        <end position="52"/>
    </location>
</feature>
<dbReference type="EMBL" id="FWFU01000004">
    <property type="protein sequence ID" value="SLN59843.1"/>
    <property type="molecule type" value="Genomic_DNA"/>
</dbReference>
<gene>
    <name evidence="2" type="ORF">ROH8110_03349</name>
</gene>
<dbReference type="RefSeq" id="WP_085818862.1">
    <property type="nucleotide sequence ID" value="NZ_FWFU01000004.1"/>
</dbReference>
<dbReference type="OrthoDB" id="7873635at2"/>
<dbReference type="AlphaFoldDB" id="A0A1X6ZUB6"/>
<evidence type="ECO:0000256" key="1">
    <source>
        <dbReference type="SAM" id="MobiDB-lite"/>
    </source>
</evidence>
<evidence type="ECO:0000313" key="3">
    <source>
        <dbReference type="Proteomes" id="UP000193207"/>
    </source>
</evidence>
<organism evidence="2 3">
    <name type="scientific">Roseovarius halotolerans</name>
    <dbReference type="NCBI Taxonomy" id="505353"/>
    <lineage>
        <taxon>Bacteria</taxon>
        <taxon>Pseudomonadati</taxon>
        <taxon>Pseudomonadota</taxon>
        <taxon>Alphaproteobacteria</taxon>
        <taxon>Rhodobacterales</taxon>
        <taxon>Roseobacteraceae</taxon>
        <taxon>Roseovarius</taxon>
    </lineage>
</organism>